<dbReference type="PATRIC" id="fig|329854.7.peg.4460"/>
<proteinExistence type="predicted"/>
<evidence type="ECO:0000313" key="1">
    <source>
        <dbReference type="EMBL" id="KXT43102.1"/>
    </source>
</evidence>
<dbReference type="Proteomes" id="UP000070319">
    <property type="component" value="Unassembled WGS sequence"/>
</dbReference>
<sequence length="174" mass="19623">MKKTILIFISILLVSTVHGQISDRFTYIITLGTGIPINEPSSTPFTWQIAGHYKATERFSAGIGTGLSFYEKALIPVFADIRYQLTVPGKWIPYLQCSIGYSFAPDKHTNGGYFFNPSAGMQYAIHGKVKLLLGIGYEIQNLERLKKYDNNNYTVEFHEKLHHNSISVKLGILF</sequence>
<name>A0A139KV69_9BACE</name>
<protein>
    <recommendedName>
        <fullName evidence="3">Outer membrane protein beta-barrel domain-containing protein</fullName>
    </recommendedName>
</protein>
<dbReference type="SUPFAM" id="SSF56925">
    <property type="entry name" value="OMPA-like"/>
    <property type="match status" value="1"/>
</dbReference>
<comment type="caution">
    <text evidence="1">The sequence shown here is derived from an EMBL/GenBank/DDBJ whole genome shotgun (WGS) entry which is preliminary data.</text>
</comment>
<evidence type="ECO:0008006" key="3">
    <source>
        <dbReference type="Google" id="ProtNLM"/>
    </source>
</evidence>
<organism evidence="1">
    <name type="scientific">Bacteroides intestinalis</name>
    <dbReference type="NCBI Taxonomy" id="329854"/>
    <lineage>
        <taxon>Bacteria</taxon>
        <taxon>Pseudomonadati</taxon>
        <taxon>Bacteroidota</taxon>
        <taxon>Bacteroidia</taxon>
        <taxon>Bacteroidales</taxon>
        <taxon>Bacteroidaceae</taxon>
        <taxon>Bacteroides</taxon>
    </lineage>
</organism>
<evidence type="ECO:0000313" key="2">
    <source>
        <dbReference type="Proteomes" id="UP000070319"/>
    </source>
</evidence>
<dbReference type="RefSeq" id="WP_061437782.1">
    <property type="nucleotide sequence ID" value="NZ_KQ968736.1"/>
</dbReference>
<gene>
    <name evidence="1" type="ORF">HMPREF2531_04384</name>
</gene>
<reference evidence="1 2" key="1">
    <citation type="submission" date="2016-02" db="EMBL/GenBank/DDBJ databases">
        <authorList>
            <person name="Wen L."/>
            <person name="He K."/>
            <person name="Yang H."/>
        </authorList>
    </citation>
    <scope>NUCLEOTIDE SEQUENCE [LARGE SCALE GENOMIC DNA]</scope>
    <source>
        <strain evidence="1 2">KLE1704</strain>
    </source>
</reference>
<dbReference type="InterPro" id="IPR011250">
    <property type="entry name" value="OMP/PagP_B-barrel"/>
</dbReference>
<dbReference type="EMBL" id="LTDF01000161">
    <property type="protein sequence ID" value="KXT43102.1"/>
    <property type="molecule type" value="Genomic_DNA"/>
</dbReference>
<accession>A0A139KV69</accession>
<dbReference type="AlphaFoldDB" id="A0A139KV69"/>